<dbReference type="Proteomes" id="UP000242664">
    <property type="component" value="Unassembled WGS sequence"/>
</dbReference>
<proteinExistence type="predicted"/>
<dbReference type="EMBL" id="DS267821">
    <property type="protein sequence ID" value="EDN57099.1"/>
    <property type="molecule type" value="Genomic_DNA"/>
</dbReference>
<gene>
    <name evidence="1" type="ORF">VEx25_A0629</name>
</gene>
<evidence type="ECO:0008006" key="3">
    <source>
        <dbReference type="Google" id="ProtNLM"/>
    </source>
</evidence>
<name>A0ABM9WUK9_VIBAE</name>
<protein>
    <recommendedName>
        <fullName evidence="3">Lipoprotein</fullName>
    </recommendedName>
</protein>
<organism evidence="1 2">
    <name type="scientific">Vibrio antiquarius (strain Ex25)</name>
    <dbReference type="NCBI Taxonomy" id="150340"/>
    <lineage>
        <taxon>Bacteria</taxon>
        <taxon>Pseudomonadati</taxon>
        <taxon>Pseudomonadota</taxon>
        <taxon>Gammaproteobacteria</taxon>
        <taxon>Vibrionales</taxon>
        <taxon>Vibrionaceae</taxon>
        <taxon>Vibrio</taxon>
        <taxon>Vibrio diabolicus subgroup</taxon>
    </lineage>
</organism>
<accession>A0ABM9WUK9</accession>
<keyword evidence="2" id="KW-1185">Reference proteome</keyword>
<evidence type="ECO:0000313" key="1">
    <source>
        <dbReference type="EMBL" id="EDN57099.1"/>
    </source>
</evidence>
<reference evidence="2" key="1">
    <citation type="submission" date="2006-10" db="EMBL/GenBank/DDBJ databases">
        <authorList>
            <person name="Heidelberg J."/>
            <person name="Sebastian Y."/>
        </authorList>
    </citation>
    <scope>NUCLEOTIDE SEQUENCE [LARGE SCALE GENOMIC DNA]</scope>
    <source>
        <strain evidence="2">EX25</strain>
    </source>
</reference>
<evidence type="ECO:0000313" key="2">
    <source>
        <dbReference type="Proteomes" id="UP000242664"/>
    </source>
</evidence>
<sequence length="254" mass="28336">MQIMRILMERYIKERDNMNKRVLHGLFFVGSFTLVGCTTTDSMSTEEAKQAVPKINSVSTEVISNWIDSKVLAPEGLSLEQDNLRYISGSADLNSDGNAEHIVLLQDRYFCGSGGCAAYMFDNEGNVINRMSVTRTPIVLADSYSNGWQDFIVWSNGSYRLMSYNGESYPSNPSLEPKVDRDSNQQAAIANVMATELYQQDGYDIMPADSKTLWTPANVYHFTFKHYGDPHSTYKATVDMNSGEVDIVAVPAAE</sequence>